<name>A0A438AEB0_9RHOB</name>
<dbReference type="Pfam" id="PF07676">
    <property type="entry name" value="PD40"/>
    <property type="match status" value="1"/>
</dbReference>
<sequence length="278" mass="30671">MKSDLAIYSLETGQVTSVLQSDRHIEAPNWFPNDRELLVNAEGQLYRVPLEQPELRPVDTGGMARLNNDHGICPGGDRFAFCDKTETEAACIYLAAFEGGTPRRVTGNVPSWFHAFSPDGGRIAYVGARDRQMDIYTISTAGGTELRLTEGFETCDGPDYAPTGAHIWFNGQKDGRMQLWRIPTTGGTPEQMTDDDRVNWFPHPSPDGRHVLYLSYPPGTTGHPGGVEVELRLMPASGGEPETLLHLHGGQGTLNVPCWAPDSRRFAFVRYPRQDGSL</sequence>
<proteinExistence type="inferred from homology"/>
<protein>
    <submittedName>
        <fullName evidence="2">Uncharacterized protein</fullName>
    </submittedName>
</protein>
<keyword evidence="3" id="KW-1185">Reference proteome</keyword>
<dbReference type="AlphaFoldDB" id="A0A438AEB0"/>
<dbReference type="Proteomes" id="UP000285908">
    <property type="component" value="Unassembled WGS sequence"/>
</dbReference>
<dbReference type="SUPFAM" id="SSF82171">
    <property type="entry name" value="DPP6 N-terminal domain-like"/>
    <property type="match status" value="1"/>
</dbReference>
<reference evidence="2 3" key="1">
    <citation type="submission" date="2018-11" db="EMBL/GenBank/DDBJ databases">
        <title>Mesobaculum littorinae gen. nov., sp. nov., isolated from Littorina scabra that represents a novel genus of the order Rhodobacteraceae.</title>
        <authorList>
            <person name="Li F."/>
        </authorList>
    </citation>
    <scope>NUCLEOTIDE SEQUENCE [LARGE SCALE GENOMIC DNA]</scope>
    <source>
        <strain evidence="2 3">M0103</strain>
    </source>
</reference>
<dbReference type="EMBL" id="RQXX01000006">
    <property type="protein sequence ID" value="RVV97007.1"/>
    <property type="molecule type" value="Genomic_DNA"/>
</dbReference>
<evidence type="ECO:0000313" key="2">
    <source>
        <dbReference type="EMBL" id="RVV97007.1"/>
    </source>
</evidence>
<dbReference type="PANTHER" id="PTHR36842">
    <property type="entry name" value="PROTEIN TOLB HOMOLOG"/>
    <property type="match status" value="1"/>
</dbReference>
<evidence type="ECO:0000313" key="3">
    <source>
        <dbReference type="Proteomes" id="UP000285908"/>
    </source>
</evidence>
<comment type="similarity">
    <text evidence="1">Belongs to the TolB family.</text>
</comment>
<organism evidence="2 3">
    <name type="scientific">Mesobaculum littorinae</name>
    <dbReference type="NCBI Taxonomy" id="2486419"/>
    <lineage>
        <taxon>Bacteria</taxon>
        <taxon>Pseudomonadati</taxon>
        <taxon>Pseudomonadota</taxon>
        <taxon>Alphaproteobacteria</taxon>
        <taxon>Rhodobacterales</taxon>
        <taxon>Roseobacteraceae</taxon>
        <taxon>Mesobaculum</taxon>
    </lineage>
</organism>
<dbReference type="InterPro" id="IPR011042">
    <property type="entry name" value="6-blade_b-propeller_TolB-like"/>
</dbReference>
<dbReference type="RefSeq" id="WP_127907483.1">
    <property type="nucleotide sequence ID" value="NZ_RQXX01000006.1"/>
</dbReference>
<dbReference type="InterPro" id="IPR011659">
    <property type="entry name" value="WD40"/>
</dbReference>
<evidence type="ECO:0000256" key="1">
    <source>
        <dbReference type="ARBA" id="ARBA00009820"/>
    </source>
</evidence>
<comment type="caution">
    <text evidence="2">The sequence shown here is derived from an EMBL/GenBank/DDBJ whole genome shotgun (WGS) entry which is preliminary data.</text>
</comment>
<dbReference type="OrthoDB" id="9812921at2"/>
<accession>A0A438AEB0</accession>
<dbReference type="Gene3D" id="2.120.10.30">
    <property type="entry name" value="TolB, C-terminal domain"/>
    <property type="match status" value="1"/>
</dbReference>
<gene>
    <name evidence="2" type="ORF">EKE94_15175</name>
</gene>
<dbReference type="PANTHER" id="PTHR36842:SF1">
    <property type="entry name" value="PROTEIN TOLB"/>
    <property type="match status" value="1"/>
</dbReference>